<reference evidence="2 3" key="1">
    <citation type="submission" date="2024-01" db="EMBL/GenBank/DDBJ databases">
        <title>The complete chloroplast genome sequence of Lithospermum erythrorhizon: insights into the phylogenetic relationship among Boraginaceae species and the maternal lineages of purple gromwells.</title>
        <authorList>
            <person name="Okada T."/>
            <person name="Watanabe K."/>
        </authorList>
    </citation>
    <scope>NUCLEOTIDE SEQUENCE [LARGE SCALE GENOMIC DNA]</scope>
</reference>
<evidence type="ECO:0000256" key="1">
    <source>
        <dbReference type="SAM" id="MobiDB-lite"/>
    </source>
</evidence>
<dbReference type="Proteomes" id="UP001454036">
    <property type="component" value="Unassembled WGS sequence"/>
</dbReference>
<comment type="caution">
    <text evidence="2">The sequence shown here is derived from an EMBL/GenBank/DDBJ whole genome shotgun (WGS) entry which is preliminary data.</text>
</comment>
<proteinExistence type="predicted"/>
<evidence type="ECO:0000313" key="2">
    <source>
        <dbReference type="EMBL" id="GAA0157363.1"/>
    </source>
</evidence>
<protein>
    <submittedName>
        <fullName evidence="2">Uncharacterized protein</fullName>
    </submittedName>
</protein>
<feature type="region of interest" description="Disordered" evidence="1">
    <location>
        <begin position="1"/>
        <end position="25"/>
    </location>
</feature>
<feature type="region of interest" description="Disordered" evidence="1">
    <location>
        <begin position="75"/>
        <end position="95"/>
    </location>
</feature>
<dbReference type="AlphaFoldDB" id="A0AAV3Q256"/>
<keyword evidence="3" id="KW-1185">Reference proteome</keyword>
<sequence>MDPSNAGSLGIDPDTYPGSSSIVGESSVSLSSDIIDLSSTPEKSTCKSFPISQLKRQMDDVSICHVDYANPTKKQLAFDDSDDPANAKVSKGLDP</sequence>
<organism evidence="2 3">
    <name type="scientific">Lithospermum erythrorhizon</name>
    <name type="common">Purple gromwell</name>
    <name type="synonym">Lithospermum officinale var. erythrorhizon</name>
    <dbReference type="NCBI Taxonomy" id="34254"/>
    <lineage>
        <taxon>Eukaryota</taxon>
        <taxon>Viridiplantae</taxon>
        <taxon>Streptophyta</taxon>
        <taxon>Embryophyta</taxon>
        <taxon>Tracheophyta</taxon>
        <taxon>Spermatophyta</taxon>
        <taxon>Magnoliopsida</taxon>
        <taxon>eudicotyledons</taxon>
        <taxon>Gunneridae</taxon>
        <taxon>Pentapetalae</taxon>
        <taxon>asterids</taxon>
        <taxon>lamiids</taxon>
        <taxon>Boraginales</taxon>
        <taxon>Boraginaceae</taxon>
        <taxon>Boraginoideae</taxon>
        <taxon>Lithospermeae</taxon>
        <taxon>Lithospermum</taxon>
    </lineage>
</organism>
<evidence type="ECO:0000313" key="3">
    <source>
        <dbReference type="Proteomes" id="UP001454036"/>
    </source>
</evidence>
<name>A0AAV3Q256_LITER</name>
<dbReference type="EMBL" id="BAABME010003088">
    <property type="protein sequence ID" value="GAA0157363.1"/>
    <property type="molecule type" value="Genomic_DNA"/>
</dbReference>
<gene>
    <name evidence="2" type="ORF">LIER_14647</name>
</gene>
<accession>A0AAV3Q256</accession>